<dbReference type="AlphaFoldDB" id="K3WAX4"/>
<dbReference type="InParanoid" id="K3WAX4"/>
<accession>K3WAX4</accession>
<reference evidence="2" key="2">
    <citation type="submission" date="2010-04" db="EMBL/GenBank/DDBJ databases">
        <authorList>
            <person name="Buell R."/>
            <person name="Hamilton J."/>
            <person name="Hostetler J."/>
        </authorList>
    </citation>
    <scope>NUCLEOTIDE SEQUENCE [LARGE SCALE GENOMIC DNA]</scope>
    <source>
        <strain evidence="2">DAOM:BR144</strain>
    </source>
</reference>
<reference evidence="2" key="1">
    <citation type="journal article" date="2010" name="Genome Biol.">
        <title>Genome sequence of the necrotrophic plant pathogen Pythium ultimum reveals original pathogenicity mechanisms and effector repertoire.</title>
        <authorList>
            <person name="Levesque C.A."/>
            <person name="Brouwer H."/>
            <person name="Cano L."/>
            <person name="Hamilton J.P."/>
            <person name="Holt C."/>
            <person name="Huitema E."/>
            <person name="Raffaele S."/>
            <person name="Robideau G.P."/>
            <person name="Thines M."/>
            <person name="Win J."/>
            <person name="Zerillo M.M."/>
            <person name="Beakes G.W."/>
            <person name="Boore J.L."/>
            <person name="Busam D."/>
            <person name="Dumas B."/>
            <person name="Ferriera S."/>
            <person name="Fuerstenberg S.I."/>
            <person name="Gachon C.M."/>
            <person name="Gaulin E."/>
            <person name="Govers F."/>
            <person name="Grenville-Briggs L."/>
            <person name="Horner N."/>
            <person name="Hostetler J."/>
            <person name="Jiang R.H."/>
            <person name="Johnson J."/>
            <person name="Krajaejun T."/>
            <person name="Lin H."/>
            <person name="Meijer H.J."/>
            <person name="Moore B."/>
            <person name="Morris P."/>
            <person name="Phuntmart V."/>
            <person name="Puiu D."/>
            <person name="Shetty J."/>
            <person name="Stajich J.E."/>
            <person name="Tripathy S."/>
            <person name="Wawra S."/>
            <person name="van West P."/>
            <person name="Whitty B.R."/>
            <person name="Coutinho P.M."/>
            <person name="Henrissat B."/>
            <person name="Martin F."/>
            <person name="Thomas P.D."/>
            <person name="Tyler B.M."/>
            <person name="De Vries R.P."/>
            <person name="Kamoun S."/>
            <person name="Yandell M."/>
            <person name="Tisserat N."/>
            <person name="Buell C.R."/>
        </authorList>
    </citation>
    <scope>NUCLEOTIDE SEQUENCE</scope>
    <source>
        <strain evidence="2">DAOM:BR144</strain>
    </source>
</reference>
<dbReference type="EMBL" id="GL376634">
    <property type="status" value="NOT_ANNOTATED_CDS"/>
    <property type="molecule type" value="Genomic_DNA"/>
</dbReference>
<evidence type="ECO:0000313" key="2">
    <source>
        <dbReference type="Proteomes" id="UP000019132"/>
    </source>
</evidence>
<proteinExistence type="predicted"/>
<reference evidence="1" key="3">
    <citation type="submission" date="2015-02" db="UniProtKB">
        <authorList>
            <consortium name="EnsemblProtists"/>
        </authorList>
    </citation>
    <scope>IDENTIFICATION</scope>
    <source>
        <strain evidence="1">DAOM BR144</strain>
    </source>
</reference>
<keyword evidence="2" id="KW-1185">Reference proteome</keyword>
<evidence type="ECO:0000313" key="1">
    <source>
        <dbReference type="EnsemblProtists" id="PYU1_T002115"/>
    </source>
</evidence>
<dbReference type="VEuPathDB" id="FungiDB:PYU1_G002113"/>
<dbReference type="HOGENOM" id="CLU_1529129_0_0_1"/>
<name>K3WAX4_GLOUD</name>
<dbReference type="eggNOG" id="ENOG502T3WT">
    <property type="taxonomic scope" value="Eukaryota"/>
</dbReference>
<sequence>RQIPFLSFSSCGTRIEEVSHTGAYFDCVVRRVYEERKSTHDSHSSYTILWKTTASHQHIISDKWRRESDTAASASDSQWKEFEDPFATVCFVLEPRFTTGVDERDLDGINLSFWFQVLGPATKESALVEAAKHIETKYRGLDAFLQKASSDRSRLTPSALFENDKTECGLLARELP</sequence>
<dbReference type="EnsemblProtists" id="PYU1_T002115">
    <property type="protein sequence ID" value="PYU1_T002115"/>
    <property type="gene ID" value="PYU1_G002113"/>
</dbReference>
<organism evidence="1 2">
    <name type="scientific">Globisporangium ultimum (strain ATCC 200006 / CBS 805.95 / DAOM BR144)</name>
    <name type="common">Pythium ultimum</name>
    <dbReference type="NCBI Taxonomy" id="431595"/>
    <lineage>
        <taxon>Eukaryota</taxon>
        <taxon>Sar</taxon>
        <taxon>Stramenopiles</taxon>
        <taxon>Oomycota</taxon>
        <taxon>Peronosporomycetes</taxon>
        <taxon>Pythiales</taxon>
        <taxon>Pythiaceae</taxon>
        <taxon>Globisporangium</taxon>
    </lineage>
</organism>
<dbReference type="Proteomes" id="UP000019132">
    <property type="component" value="Unassembled WGS sequence"/>
</dbReference>
<protein>
    <submittedName>
        <fullName evidence="1">Uncharacterized protein</fullName>
    </submittedName>
</protein>